<dbReference type="Proteomes" id="UP000789901">
    <property type="component" value="Unassembled WGS sequence"/>
</dbReference>
<gene>
    <name evidence="1" type="ORF">GMARGA_LOCUS4975</name>
</gene>
<dbReference type="EMBL" id="CAJVQB010002043">
    <property type="protein sequence ID" value="CAG8560135.1"/>
    <property type="molecule type" value="Genomic_DNA"/>
</dbReference>
<keyword evidence="2" id="KW-1185">Reference proteome</keyword>
<proteinExistence type="predicted"/>
<protein>
    <submittedName>
        <fullName evidence="1">2938_t:CDS:1</fullName>
    </submittedName>
</protein>
<accession>A0ABN7UEH8</accession>
<organism evidence="1 2">
    <name type="scientific">Gigaspora margarita</name>
    <dbReference type="NCBI Taxonomy" id="4874"/>
    <lineage>
        <taxon>Eukaryota</taxon>
        <taxon>Fungi</taxon>
        <taxon>Fungi incertae sedis</taxon>
        <taxon>Mucoromycota</taxon>
        <taxon>Glomeromycotina</taxon>
        <taxon>Glomeromycetes</taxon>
        <taxon>Diversisporales</taxon>
        <taxon>Gigasporaceae</taxon>
        <taxon>Gigaspora</taxon>
    </lineage>
</organism>
<sequence>MRKQPQTGITIRSELNNKMPINPQITDLSIVVAQLNSKLQNKLKLLTKMAIKNEYQIAKRRKKLTKYFFEICKSRTLLKQQDS</sequence>
<evidence type="ECO:0000313" key="2">
    <source>
        <dbReference type="Proteomes" id="UP000789901"/>
    </source>
</evidence>
<reference evidence="1 2" key="1">
    <citation type="submission" date="2021-06" db="EMBL/GenBank/DDBJ databases">
        <authorList>
            <person name="Kallberg Y."/>
            <person name="Tangrot J."/>
            <person name="Rosling A."/>
        </authorList>
    </citation>
    <scope>NUCLEOTIDE SEQUENCE [LARGE SCALE GENOMIC DNA]</scope>
    <source>
        <strain evidence="1 2">120-4 pot B 10/14</strain>
    </source>
</reference>
<comment type="caution">
    <text evidence="1">The sequence shown here is derived from an EMBL/GenBank/DDBJ whole genome shotgun (WGS) entry which is preliminary data.</text>
</comment>
<name>A0ABN7UEH8_GIGMA</name>
<evidence type="ECO:0000313" key="1">
    <source>
        <dbReference type="EMBL" id="CAG8560135.1"/>
    </source>
</evidence>